<feature type="coiled-coil region" evidence="7">
    <location>
        <begin position="428"/>
        <end position="455"/>
    </location>
</feature>
<evidence type="ECO:0000313" key="9">
    <source>
        <dbReference type="EMBL" id="MBM7615687.1"/>
    </source>
</evidence>
<proteinExistence type="inferred from homology"/>
<dbReference type="RefSeq" id="WP_204403178.1">
    <property type="nucleotide sequence ID" value="NZ_JAFBEE010000016.1"/>
</dbReference>
<keyword evidence="3 6" id="KW-0799">Topoisomerase</keyword>
<evidence type="ECO:0000256" key="6">
    <source>
        <dbReference type="PROSITE-ProRule" id="PRU01384"/>
    </source>
</evidence>
<organism evidence="9 10">
    <name type="scientific">Alkaliphilus hydrothermalis</name>
    <dbReference type="NCBI Taxonomy" id="1482730"/>
    <lineage>
        <taxon>Bacteria</taxon>
        <taxon>Bacillati</taxon>
        <taxon>Bacillota</taxon>
        <taxon>Clostridia</taxon>
        <taxon>Peptostreptococcales</taxon>
        <taxon>Natronincolaceae</taxon>
        <taxon>Alkaliphilus</taxon>
    </lineage>
</organism>
<dbReference type="SMART" id="SM00434">
    <property type="entry name" value="TOP4c"/>
    <property type="match status" value="1"/>
</dbReference>
<accession>A0ABS2NS42</accession>
<keyword evidence="7" id="KW-0175">Coiled coil</keyword>
<comment type="similarity">
    <text evidence="2">Belongs to the type II topoisomerase GyrA/ParC subunit family.</text>
</comment>
<evidence type="ECO:0000256" key="2">
    <source>
        <dbReference type="ARBA" id="ARBA00008263"/>
    </source>
</evidence>
<dbReference type="Proteomes" id="UP001314796">
    <property type="component" value="Unassembled WGS sequence"/>
</dbReference>
<dbReference type="EC" id="5.6.2.2" evidence="9"/>
<keyword evidence="10" id="KW-1185">Reference proteome</keyword>
<dbReference type="InterPro" id="IPR050220">
    <property type="entry name" value="Type_II_DNA_Topoisomerases"/>
</dbReference>
<dbReference type="InterPro" id="IPR002205">
    <property type="entry name" value="Topo_IIA_dom_A"/>
</dbReference>
<evidence type="ECO:0000256" key="7">
    <source>
        <dbReference type="SAM" id="Coils"/>
    </source>
</evidence>
<dbReference type="SUPFAM" id="SSF56719">
    <property type="entry name" value="Type II DNA topoisomerase"/>
    <property type="match status" value="1"/>
</dbReference>
<protein>
    <submittedName>
        <fullName evidence="9">DNA gyrase subunit A</fullName>
        <ecNumber evidence="9">5.6.2.2</ecNumber>
    </submittedName>
</protein>
<dbReference type="PROSITE" id="PS52040">
    <property type="entry name" value="TOPO_IIA"/>
    <property type="match status" value="1"/>
</dbReference>
<evidence type="ECO:0000259" key="8">
    <source>
        <dbReference type="PROSITE" id="PS52040"/>
    </source>
</evidence>
<sequence>MESNLTHLNVIETLEKNYMPYSMSVIISRALPEIDGLKPSHRKLLYTMFKMGLLKGAKTKSANIVGQTMKLNPHGDAAIYETMVRLTRGNEALLHPLIDSKGNFGKNYSKEMAYAAPRYTEAKLETICEEFFKDINKNTVDFVPNYDNTVQEPKLLPTTFPNILVNPNMGIAVGMASSICSFNLQEVCQATIEFLKDVEVDITQYLKAPDFPSGGQLILNKNELKQIYETGRGTVYLRGKYNYDKSNNCIDIYEIPYTTTTEAIIEKIIELVKGGKIKDVSDIRDETDKEGLKITLDLKRNTDPEHLMNRLYKLTPLQDTFSCNFNILINGKPRVLGVKEIIKEWTIFRIDCIKRQLAFDIQQKNERLHLLKGLEKILLDIDKAVKIVKDTKKDKEVVPNLMKGFEVDELQAEFIADIKLRNFNQEYILNKTKDITALEKEIKKLEDTLQSEGKINKVIIKELQEVSKKYGTPRKTEIVLEKHVEVITEELLIEDYNVKIFLTNEQYLKKISIASLQASIRSNNYEHKLKDNDFIIQELDSTNKSDLLLFSDKYIVYKVRSYELEDKKTSSLGDYLRNLLSMDEEENIIYMTTTEDYSGEMIFCYENGKCAKIPMESYQTKTKRKQLANAYSSSSKLVYLEHIQEDKDLVAISSINKVLIFNTEEIPPKTTRSSNGVQVLKSKKGSTLTTIKNLDEVIFKNEDYYRGKIPAIGTFLKKEDHIEKPYENLSLFDENNE</sequence>
<gene>
    <name evidence="9" type="ORF">JOC73_002261</name>
</gene>
<dbReference type="Gene3D" id="1.10.268.10">
    <property type="entry name" value="Topoisomerase, domain 3"/>
    <property type="match status" value="1"/>
</dbReference>
<dbReference type="PANTHER" id="PTHR43493">
    <property type="entry name" value="DNA GYRASE/TOPOISOMERASE SUBUNIT A"/>
    <property type="match status" value="1"/>
</dbReference>
<dbReference type="Gene3D" id="3.90.199.10">
    <property type="entry name" value="Topoisomerase II, domain 5"/>
    <property type="match status" value="1"/>
</dbReference>
<evidence type="ECO:0000256" key="1">
    <source>
        <dbReference type="ARBA" id="ARBA00000185"/>
    </source>
</evidence>
<dbReference type="Pfam" id="PF00521">
    <property type="entry name" value="DNA_topoisoIV"/>
    <property type="match status" value="1"/>
</dbReference>
<dbReference type="InterPro" id="IPR013758">
    <property type="entry name" value="Topo_IIA_A/C_ab"/>
</dbReference>
<evidence type="ECO:0000256" key="3">
    <source>
        <dbReference type="ARBA" id="ARBA00023029"/>
    </source>
</evidence>
<dbReference type="SUPFAM" id="SSF101904">
    <property type="entry name" value="GyrA/ParC C-terminal domain-like"/>
    <property type="match status" value="1"/>
</dbReference>
<feature type="domain" description="Topo IIA-type catalytic" evidence="8">
    <location>
        <begin position="30"/>
        <end position="491"/>
    </location>
</feature>
<dbReference type="InterPro" id="IPR013757">
    <property type="entry name" value="Topo_IIA_A_a_sf"/>
</dbReference>
<dbReference type="Gene3D" id="2.120.10.90">
    <property type="entry name" value="DNA gyrase/topoisomerase IV, subunit A, C-terminal"/>
    <property type="match status" value="1"/>
</dbReference>
<evidence type="ECO:0000256" key="5">
    <source>
        <dbReference type="ARBA" id="ARBA00023235"/>
    </source>
</evidence>
<name>A0ABS2NS42_9FIRM</name>
<comment type="caution">
    <text evidence="9">The sequence shown here is derived from an EMBL/GenBank/DDBJ whole genome shotgun (WGS) entry which is preliminary data.</text>
</comment>
<dbReference type="InterPro" id="IPR035516">
    <property type="entry name" value="Gyrase/topoIV_suA_C"/>
</dbReference>
<evidence type="ECO:0000256" key="4">
    <source>
        <dbReference type="ARBA" id="ARBA00023125"/>
    </source>
</evidence>
<reference evidence="9 10" key="1">
    <citation type="submission" date="2021-01" db="EMBL/GenBank/DDBJ databases">
        <title>Genomic Encyclopedia of Type Strains, Phase IV (KMG-IV): sequencing the most valuable type-strain genomes for metagenomic binning, comparative biology and taxonomic classification.</title>
        <authorList>
            <person name="Goeker M."/>
        </authorList>
    </citation>
    <scope>NUCLEOTIDE SEQUENCE [LARGE SCALE GENOMIC DNA]</scope>
    <source>
        <strain evidence="9 10">DSM 25890</strain>
    </source>
</reference>
<dbReference type="InterPro" id="IPR013760">
    <property type="entry name" value="Topo_IIA-like_dom_sf"/>
</dbReference>
<feature type="active site" description="O-(5'-phospho-DNA)-tyrosine intermediate" evidence="6">
    <location>
        <position position="119"/>
    </location>
</feature>
<evidence type="ECO:0000313" key="10">
    <source>
        <dbReference type="Proteomes" id="UP001314796"/>
    </source>
</evidence>
<dbReference type="Gene3D" id="3.30.1360.40">
    <property type="match status" value="1"/>
</dbReference>
<comment type="catalytic activity">
    <reaction evidence="1 6">
        <text>ATP-dependent breakage, passage and rejoining of double-stranded DNA.</text>
        <dbReference type="EC" id="5.6.2.2"/>
    </reaction>
</comment>
<dbReference type="EMBL" id="JAFBEE010000016">
    <property type="protein sequence ID" value="MBM7615687.1"/>
    <property type="molecule type" value="Genomic_DNA"/>
</dbReference>
<keyword evidence="5 6" id="KW-0413">Isomerase</keyword>
<keyword evidence="4 6" id="KW-0238">DNA-binding</keyword>
<dbReference type="PANTHER" id="PTHR43493:SF5">
    <property type="entry name" value="DNA GYRASE SUBUNIT A, CHLOROPLASTIC_MITOCHONDRIAL"/>
    <property type="match status" value="1"/>
</dbReference>
<dbReference type="GO" id="GO:0003918">
    <property type="term" value="F:DNA topoisomerase type II (double strand cut, ATP-hydrolyzing) activity"/>
    <property type="evidence" value="ECO:0007669"/>
    <property type="project" value="UniProtKB-EC"/>
</dbReference>